<dbReference type="Proteomes" id="UP000772434">
    <property type="component" value="Unassembled WGS sequence"/>
</dbReference>
<name>A0A9P5U8K9_9AGAR</name>
<keyword evidence="3" id="KW-1185">Reference proteome</keyword>
<sequence length="854" mass="98784">MSRTSQRDTSEQNKRECSICHKHFDTRGIARHQISCQQKLDDAKSAKAFRSKHRHTETSTIPPSANHNVLDNDSFLEPEQDISLETNTFESDPQHDDQEFEDEIQHDDIKVEYHPHSGRKSSIQHFEDFEFKKNGSEEAHPPLSSAPWHPWRSRMDFEVASLALESHMNEKQTNKLIDLLNCAARGHDAFTLKNYAEMQSTWDLSAERLTKFQKEEILVPYRDQKIEPYELHYRPVWDWLQELLLNQDIVSQMEWDAQRLSKFDSESQTWKQFIKEAWSANAWWEIQSKLPVGAVPLCIVFYADKSKLSSFGTEKGYPVIVRCANLPMDIRNGAGIAGGRVVGWLPVVVEEAEHSGKADWANFKNAVWHEATGKIFESISGYSKTGYTITCGDNVKRNMFPSQQTIDVLNDARQKVSKGEEEEVLKKFGLRSILNTFFKLANSDPYASISFDDLHFFVGIWDHLFEEAKLQFSERNQMTEIDHQFKHFPRWRNLHHFGTGVMKNSFNDGSKHHDISKLFLFGAHNVVPETKNKAGYTLLKVMRKYINVIMYAGLDVHTTDTMILGRDSITSFVKTLKIYISQTADREKPKSWNSIIKLHYLRHLYDDIESKGVLRGMSTKPNEKFHGPLRKNLPAAHQFQGHSTTGKHIVRIEHQNVVAAHIWDEIQNLDAFQKGDPDVPDDIEAVLDNIHFTLGSKCKPLSFGELEGRDVIFSRLHLRAGEFLSGILTTFNSQIQIKYTHHDIIIPYQFLKVRYESLDTWRLATDYLRCNPHFRGEARFDFVIFKGIVDPVFAQMHYIFVCKARDQEYPLALVQSYKVVHARPRIDKDLGILRICKGTQTEIKNYYPGYTDGR</sequence>
<dbReference type="OrthoDB" id="3239511at2759"/>
<feature type="region of interest" description="Disordered" evidence="1">
    <location>
        <begin position="47"/>
        <end position="72"/>
    </location>
</feature>
<gene>
    <name evidence="2" type="ORF">BDP27DRAFT_1392141</name>
</gene>
<evidence type="ECO:0000313" key="2">
    <source>
        <dbReference type="EMBL" id="KAF9070037.1"/>
    </source>
</evidence>
<evidence type="ECO:0000313" key="3">
    <source>
        <dbReference type="Proteomes" id="UP000772434"/>
    </source>
</evidence>
<proteinExistence type="predicted"/>
<dbReference type="Pfam" id="PF18759">
    <property type="entry name" value="Plavaka"/>
    <property type="match status" value="1"/>
</dbReference>
<dbReference type="InterPro" id="IPR041078">
    <property type="entry name" value="Plavaka"/>
</dbReference>
<dbReference type="EMBL" id="JADNRY010000045">
    <property type="protein sequence ID" value="KAF9070037.1"/>
    <property type="molecule type" value="Genomic_DNA"/>
</dbReference>
<reference evidence="2" key="1">
    <citation type="submission" date="2020-11" db="EMBL/GenBank/DDBJ databases">
        <authorList>
            <consortium name="DOE Joint Genome Institute"/>
            <person name="Ahrendt S."/>
            <person name="Riley R."/>
            <person name="Andreopoulos W."/>
            <person name="Labutti K."/>
            <person name="Pangilinan J."/>
            <person name="Ruiz-Duenas F.J."/>
            <person name="Barrasa J.M."/>
            <person name="Sanchez-Garcia M."/>
            <person name="Camarero S."/>
            <person name="Miyauchi S."/>
            <person name="Serrano A."/>
            <person name="Linde D."/>
            <person name="Babiker R."/>
            <person name="Drula E."/>
            <person name="Ayuso-Fernandez I."/>
            <person name="Pacheco R."/>
            <person name="Padilla G."/>
            <person name="Ferreira P."/>
            <person name="Barriuso J."/>
            <person name="Kellner H."/>
            <person name="Castanera R."/>
            <person name="Alfaro M."/>
            <person name="Ramirez L."/>
            <person name="Pisabarro A.G."/>
            <person name="Kuo A."/>
            <person name="Tritt A."/>
            <person name="Lipzen A."/>
            <person name="He G."/>
            <person name="Yan M."/>
            <person name="Ng V."/>
            <person name="Cullen D."/>
            <person name="Martin F."/>
            <person name="Rosso M.-N."/>
            <person name="Henrissat B."/>
            <person name="Hibbett D."/>
            <person name="Martinez A.T."/>
            <person name="Grigoriev I.V."/>
        </authorList>
    </citation>
    <scope>NUCLEOTIDE SEQUENCE</scope>
    <source>
        <strain evidence="2">AH 40177</strain>
    </source>
</reference>
<accession>A0A9P5U8K9</accession>
<organism evidence="2 3">
    <name type="scientific">Rhodocollybia butyracea</name>
    <dbReference type="NCBI Taxonomy" id="206335"/>
    <lineage>
        <taxon>Eukaryota</taxon>
        <taxon>Fungi</taxon>
        <taxon>Dikarya</taxon>
        <taxon>Basidiomycota</taxon>
        <taxon>Agaricomycotina</taxon>
        <taxon>Agaricomycetes</taxon>
        <taxon>Agaricomycetidae</taxon>
        <taxon>Agaricales</taxon>
        <taxon>Marasmiineae</taxon>
        <taxon>Omphalotaceae</taxon>
        <taxon>Rhodocollybia</taxon>
    </lineage>
</organism>
<dbReference type="AlphaFoldDB" id="A0A9P5U8K9"/>
<comment type="caution">
    <text evidence="2">The sequence shown here is derived from an EMBL/GenBank/DDBJ whole genome shotgun (WGS) entry which is preliminary data.</text>
</comment>
<evidence type="ECO:0000256" key="1">
    <source>
        <dbReference type="SAM" id="MobiDB-lite"/>
    </source>
</evidence>
<protein>
    <submittedName>
        <fullName evidence="2">Uncharacterized protein</fullName>
    </submittedName>
</protein>
<feature type="compositionally biased region" description="Polar residues" evidence="1">
    <location>
        <begin position="58"/>
        <end position="71"/>
    </location>
</feature>